<evidence type="ECO:0000313" key="1">
    <source>
        <dbReference type="EMBL" id="MCG7946735.1"/>
    </source>
</evidence>
<protein>
    <submittedName>
        <fullName evidence="1">Uncharacterized protein</fullName>
    </submittedName>
</protein>
<reference evidence="1" key="1">
    <citation type="journal article" date="2021" name="Proc. Natl. Acad. Sci. U.S.A.">
        <title>Global biogeography of chemosynthetic symbionts reveals both localized and globally distributed symbiont groups. .</title>
        <authorList>
            <person name="Osvatic J.T."/>
            <person name="Wilkins L.G.E."/>
            <person name="Leibrecht L."/>
            <person name="Leray M."/>
            <person name="Zauner S."/>
            <person name="Polzin J."/>
            <person name="Camacho Y."/>
            <person name="Gros O."/>
            <person name="van Gils J.A."/>
            <person name="Eisen J.A."/>
            <person name="Petersen J.M."/>
            <person name="Yuen B."/>
        </authorList>
    </citation>
    <scope>NUCLEOTIDE SEQUENCE</scope>
    <source>
        <strain evidence="1">MAGclacostrist064TRANS</strain>
    </source>
</reference>
<dbReference type="AlphaFoldDB" id="A0A9E4KBL9"/>
<gene>
    <name evidence="1" type="ORF">JAZ07_10370</name>
</gene>
<organism evidence="1 2">
    <name type="scientific">Candidatus Thiodiazotropha taylori</name>
    <dbReference type="NCBI Taxonomy" id="2792791"/>
    <lineage>
        <taxon>Bacteria</taxon>
        <taxon>Pseudomonadati</taxon>
        <taxon>Pseudomonadota</taxon>
        <taxon>Gammaproteobacteria</taxon>
        <taxon>Chromatiales</taxon>
        <taxon>Sedimenticolaceae</taxon>
        <taxon>Candidatus Thiodiazotropha</taxon>
    </lineage>
</organism>
<evidence type="ECO:0000313" key="2">
    <source>
        <dbReference type="Proteomes" id="UP000886667"/>
    </source>
</evidence>
<name>A0A9E4KBL9_9GAMM</name>
<dbReference type="EMBL" id="JAEPCM010000347">
    <property type="protein sequence ID" value="MCG7946735.1"/>
    <property type="molecule type" value="Genomic_DNA"/>
</dbReference>
<comment type="caution">
    <text evidence="1">The sequence shown here is derived from an EMBL/GenBank/DDBJ whole genome shotgun (WGS) entry which is preliminary data.</text>
</comment>
<accession>A0A9E4KBL9</accession>
<proteinExistence type="predicted"/>
<dbReference type="Proteomes" id="UP000886667">
    <property type="component" value="Unassembled WGS sequence"/>
</dbReference>
<sequence>MTNITPYLQNKHSHLSSRKADKAEDTSYFSQKIETLEKLLSDNESSCEEHNATFLPNTMNLNFIEELCTKDKDDLNSCVTSINGYINNTDLPVINSGQYIGCNTVSVHSIDELSLIFENQLLNGKHSDSLPSIWSISYQDNSGVNIDFVVSKRNAKQFSVSCAIPIDNIASYLQELNQRLTKKGWVIQSDNETNNFVVQKIVNKK</sequence>